<feature type="transmembrane region" description="Helical" evidence="6">
    <location>
        <begin position="164"/>
        <end position="184"/>
    </location>
</feature>
<feature type="transmembrane region" description="Helical" evidence="6">
    <location>
        <begin position="435"/>
        <end position="455"/>
    </location>
</feature>
<dbReference type="CDD" id="cd07042">
    <property type="entry name" value="STAS_SulP_like_sulfate_transporter"/>
    <property type="match status" value="1"/>
</dbReference>
<keyword evidence="3 6" id="KW-1133">Transmembrane helix</keyword>
<dbReference type="Gene3D" id="3.30.750.24">
    <property type="entry name" value="STAS domain"/>
    <property type="match status" value="1"/>
</dbReference>
<feature type="transmembrane region" description="Helical" evidence="6">
    <location>
        <begin position="248"/>
        <end position="270"/>
    </location>
</feature>
<dbReference type="InterPro" id="IPR036513">
    <property type="entry name" value="STAS_dom_sf"/>
</dbReference>
<dbReference type="InterPro" id="IPR011547">
    <property type="entry name" value="SLC26A/SulP_dom"/>
</dbReference>
<comment type="subcellular location">
    <subcellularLocation>
        <location evidence="1">Membrane</location>
        <topology evidence="1">Multi-pass membrane protein</topology>
    </subcellularLocation>
</comment>
<protein>
    <submittedName>
        <fullName evidence="8">Sulfate transporter family-domain-containing protein</fullName>
    </submittedName>
</protein>
<feature type="transmembrane region" description="Helical" evidence="6">
    <location>
        <begin position="196"/>
        <end position="215"/>
    </location>
</feature>
<evidence type="ECO:0000313" key="9">
    <source>
        <dbReference type="Proteomes" id="UP000274822"/>
    </source>
</evidence>
<feature type="transmembrane region" description="Helical" evidence="6">
    <location>
        <begin position="80"/>
        <end position="103"/>
    </location>
</feature>
<keyword evidence="9" id="KW-1185">Reference proteome</keyword>
<feature type="transmembrane region" description="Helical" evidence="6">
    <location>
        <begin position="372"/>
        <end position="394"/>
    </location>
</feature>
<dbReference type="Proteomes" id="UP000274822">
    <property type="component" value="Unassembled WGS sequence"/>
</dbReference>
<dbReference type="GO" id="GO:0055085">
    <property type="term" value="P:transmembrane transport"/>
    <property type="evidence" value="ECO:0007669"/>
    <property type="project" value="InterPro"/>
</dbReference>
<comment type="caution">
    <text evidence="8">The sequence shown here is derived from an EMBL/GenBank/DDBJ whole genome shotgun (WGS) entry which is preliminary data.</text>
</comment>
<evidence type="ECO:0000256" key="5">
    <source>
        <dbReference type="SAM" id="MobiDB-lite"/>
    </source>
</evidence>
<keyword evidence="2 6" id="KW-0812">Transmembrane</keyword>
<dbReference type="PROSITE" id="PS50801">
    <property type="entry name" value="STAS"/>
    <property type="match status" value="1"/>
</dbReference>
<proteinExistence type="predicted"/>
<dbReference type="EMBL" id="RBNJ01000080">
    <property type="protein sequence ID" value="RUS35477.1"/>
    <property type="molecule type" value="Genomic_DNA"/>
</dbReference>
<evidence type="ECO:0000256" key="6">
    <source>
        <dbReference type="SAM" id="Phobius"/>
    </source>
</evidence>
<feature type="domain" description="STAS" evidence="7">
    <location>
        <begin position="631"/>
        <end position="690"/>
    </location>
</feature>
<feature type="transmembrane region" description="Helical" evidence="6">
    <location>
        <begin position="467"/>
        <end position="496"/>
    </location>
</feature>
<dbReference type="InterPro" id="IPR002645">
    <property type="entry name" value="STAS_dom"/>
</dbReference>
<dbReference type="GO" id="GO:0016020">
    <property type="term" value="C:membrane"/>
    <property type="evidence" value="ECO:0007669"/>
    <property type="project" value="UniProtKB-SubCell"/>
</dbReference>
<feature type="transmembrane region" description="Helical" evidence="6">
    <location>
        <begin position="109"/>
        <end position="128"/>
    </location>
</feature>
<evidence type="ECO:0000259" key="7">
    <source>
        <dbReference type="PROSITE" id="PS50801"/>
    </source>
</evidence>
<dbReference type="PANTHER" id="PTHR11814">
    <property type="entry name" value="SULFATE TRANSPORTER"/>
    <property type="match status" value="1"/>
</dbReference>
<reference evidence="8 9" key="1">
    <citation type="journal article" date="2018" name="New Phytol.">
        <title>Phylogenomics of Endogonaceae and evolution of mycorrhizas within Mucoromycota.</title>
        <authorList>
            <person name="Chang Y."/>
            <person name="Desiro A."/>
            <person name="Na H."/>
            <person name="Sandor L."/>
            <person name="Lipzen A."/>
            <person name="Clum A."/>
            <person name="Barry K."/>
            <person name="Grigoriev I.V."/>
            <person name="Martin F.M."/>
            <person name="Stajich J.E."/>
            <person name="Smith M.E."/>
            <person name="Bonito G."/>
            <person name="Spatafora J.W."/>
        </authorList>
    </citation>
    <scope>NUCLEOTIDE SEQUENCE [LARGE SCALE GENOMIC DNA]</scope>
    <source>
        <strain evidence="8 9">AD002</strain>
    </source>
</reference>
<dbReference type="AlphaFoldDB" id="A0A433R0B8"/>
<sequence>MSASLSVPESVPNDSDDDVIELPRSGEQTPLLKDSVTGYRSAFPSRVYDSPPKDKLQTFWTRTKYYVPVLQWLPAYEMRLLLGDVIAGLTLSCLLIPQALSYATALCKLPAIHGLYAIAFPATTYALFGTSRQLSMGPEATLSMLVGSAIAQITHSSSSELDPLALACLMTLFVGVFTFLLGLFRLGFLDSLMSRALLRGFITAVAIVVMVQQSITLLGLVETSIDAGINEASSTIDRAIFLIQHFHLAHPLTSVVSAVACSFLFSFRLLKSRFPNAATLQITPEVLLVVVLATTLTGIFRWDKLDLKILGDVKSGGIPWPSIPRMPKVKVVKDIAFTSALISILGFVQSIVISKTYSSKHNYSVSPNRELIAMGVANIIGGLFQAIPAFGSVARSKINDRAGARTQLAGFIAGVVSLLAIFFLLPYFYYLPKAVLSSIIFVAVLSLLAEAPEDIEFMFRIHAWRDFTLLCIIFLATVCVSLEMGTLLAVSLSLLLTVKETSYPRITIMVKGRIWGRVKGTTNKFKPIRDAPEGMVEHVEDTLIVRVEEPLFFANTDAEAGLIFVSGSFCLPRTASRAGQLKDRLRRLEQFGDMSVHPSEEPRFGAISNVIFDVELMLEIDASNNDFSSANDSAIQILIEIVEAYHARHVQVFFVKVHEEARELFQLSGLIEKVGTDHVIKRVSTAIDYIENHTERYNTV</sequence>
<evidence type="ECO:0000256" key="3">
    <source>
        <dbReference type="ARBA" id="ARBA00022989"/>
    </source>
</evidence>
<keyword evidence="4 6" id="KW-0472">Membrane</keyword>
<feature type="transmembrane region" description="Helical" evidence="6">
    <location>
        <begin position="406"/>
        <end position="429"/>
    </location>
</feature>
<accession>A0A433R0B8</accession>
<evidence type="ECO:0000256" key="1">
    <source>
        <dbReference type="ARBA" id="ARBA00004141"/>
    </source>
</evidence>
<gene>
    <name evidence="8" type="ORF">BC938DRAFT_482913</name>
</gene>
<dbReference type="SUPFAM" id="SSF52091">
    <property type="entry name" value="SpoIIaa-like"/>
    <property type="match status" value="1"/>
</dbReference>
<feature type="region of interest" description="Disordered" evidence="5">
    <location>
        <begin position="1"/>
        <end position="26"/>
    </location>
</feature>
<dbReference type="Pfam" id="PF00916">
    <property type="entry name" value="Sulfate_transp"/>
    <property type="match status" value="1"/>
</dbReference>
<feature type="transmembrane region" description="Helical" evidence="6">
    <location>
        <begin position="335"/>
        <end position="352"/>
    </location>
</feature>
<name>A0A433R0B8_9FUNG</name>
<evidence type="ECO:0000313" key="8">
    <source>
        <dbReference type="EMBL" id="RUS35477.1"/>
    </source>
</evidence>
<evidence type="ECO:0000256" key="2">
    <source>
        <dbReference type="ARBA" id="ARBA00022692"/>
    </source>
</evidence>
<evidence type="ECO:0000256" key="4">
    <source>
        <dbReference type="ARBA" id="ARBA00023136"/>
    </source>
</evidence>
<organism evidence="8 9">
    <name type="scientific">Jimgerdemannia flammicorona</name>
    <dbReference type="NCBI Taxonomy" id="994334"/>
    <lineage>
        <taxon>Eukaryota</taxon>
        <taxon>Fungi</taxon>
        <taxon>Fungi incertae sedis</taxon>
        <taxon>Mucoromycota</taxon>
        <taxon>Mucoromycotina</taxon>
        <taxon>Endogonomycetes</taxon>
        <taxon>Endogonales</taxon>
        <taxon>Endogonaceae</taxon>
        <taxon>Jimgerdemannia</taxon>
    </lineage>
</organism>
<dbReference type="InterPro" id="IPR001902">
    <property type="entry name" value="SLC26A/SulP_fam"/>
</dbReference>